<evidence type="ECO:0000256" key="1">
    <source>
        <dbReference type="SAM" id="MobiDB-lite"/>
    </source>
</evidence>
<evidence type="ECO:0000313" key="5">
    <source>
        <dbReference type="Proteomes" id="UP000092600"/>
    </source>
</evidence>
<proteinExistence type="predicted"/>
<dbReference type="Gene3D" id="3.40.525.10">
    <property type="entry name" value="CRAL-TRIO lipid binding domain"/>
    <property type="match status" value="1"/>
</dbReference>
<keyword evidence="6" id="KW-1185">Reference proteome</keyword>
<feature type="region of interest" description="Disordered" evidence="1">
    <location>
        <begin position="407"/>
        <end position="430"/>
    </location>
</feature>
<dbReference type="SUPFAM" id="SSF52087">
    <property type="entry name" value="CRAL/TRIO domain"/>
    <property type="match status" value="1"/>
</dbReference>
<dbReference type="Proteomes" id="UP000092600">
    <property type="component" value="Unassembled WGS sequence"/>
</dbReference>
<feature type="compositionally biased region" description="Basic and acidic residues" evidence="1">
    <location>
        <begin position="135"/>
        <end position="153"/>
    </location>
</feature>
<dbReference type="RefSeq" id="XP_020101822.1">
    <property type="nucleotide sequence ID" value="XM_020246233.1"/>
</dbReference>
<protein>
    <submittedName>
        <fullName evidence="4">Sec14 cytosolic factor</fullName>
    </submittedName>
    <submittedName>
        <fullName evidence="7 8">Uncharacterized protein LOC109719500</fullName>
    </submittedName>
</protein>
<reference evidence="7 8" key="2">
    <citation type="submission" date="2025-04" db="UniProtKB">
        <authorList>
            <consortium name="RefSeq"/>
        </authorList>
    </citation>
    <scope>IDENTIFICATION</scope>
    <source>
        <tissue evidence="7 8">Leaf</tissue>
    </source>
</reference>
<feature type="region of interest" description="Disordered" evidence="1">
    <location>
        <begin position="1"/>
        <end position="27"/>
    </location>
</feature>
<evidence type="ECO:0000313" key="8">
    <source>
        <dbReference type="RefSeq" id="XP_020101821.1"/>
    </source>
</evidence>
<dbReference type="CDD" id="cd00170">
    <property type="entry name" value="SEC14"/>
    <property type="match status" value="1"/>
</dbReference>
<evidence type="ECO:0000313" key="6">
    <source>
        <dbReference type="Proteomes" id="UP000515123"/>
    </source>
</evidence>
<feature type="transmembrane region" description="Helical" evidence="2">
    <location>
        <begin position="442"/>
        <end position="462"/>
    </location>
</feature>
<name>A0A199W741_ANACO</name>
<feature type="domain" description="CRAL-TRIO" evidence="3">
    <location>
        <begin position="244"/>
        <end position="392"/>
    </location>
</feature>
<sequence length="472" mass="53194">MSDSNNNVHSVSTLSGGKTSKNTLVASSPGSISPKTFKHMIPSKHIIRLRKGSASHTISFLLKVVALEAVRRISKARCPFIWRAIQALQVFGYPPFKWIQRWEPLKFIVKGVQNFSRPLLFLSVTTALSEHFESCNKTDDTSDDSQPHPESPRRSSTSEIRCSDEIVKDTATENWLVQLFGELEKQGINLPERINEDELRRFYGAANGDLSCLLSSLKKTIRWRETFHILTLQELETWSHLVFWHGFDVLLRPCLVIRLGHACSNLVPHDRPRFAQAIVSQIEHGVLHLVNEEDPRITVVMDCQGLSPFRFPMQMMRSFSAIVQDHYPNRLGTLFVVRLPPVVRVIAQTFIQVLKPTTKQKMRFEGEAYQKALNDFLQIVPAFLGGKCSCSQCSQILSAKVKIQANETSKSQHGQNDDMDEESAGTSLTQSDIPLNNNCENVLRAAIVAFLMLWIFIAFLAGMSDGESLSSQ</sequence>
<evidence type="ECO:0000256" key="2">
    <source>
        <dbReference type="SAM" id="Phobius"/>
    </source>
</evidence>
<feature type="region of interest" description="Disordered" evidence="1">
    <location>
        <begin position="135"/>
        <end position="160"/>
    </location>
</feature>
<dbReference type="PROSITE" id="PS50191">
    <property type="entry name" value="CRAL_TRIO"/>
    <property type="match status" value="1"/>
</dbReference>
<organism evidence="4 5">
    <name type="scientific">Ananas comosus</name>
    <name type="common">Pineapple</name>
    <name type="synonym">Ananas ananas</name>
    <dbReference type="NCBI Taxonomy" id="4615"/>
    <lineage>
        <taxon>Eukaryota</taxon>
        <taxon>Viridiplantae</taxon>
        <taxon>Streptophyta</taxon>
        <taxon>Embryophyta</taxon>
        <taxon>Tracheophyta</taxon>
        <taxon>Spermatophyta</taxon>
        <taxon>Magnoliopsida</taxon>
        <taxon>Liliopsida</taxon>
        <taxon>Poales</taxon>
        <taxon>Bromeliaceae</taxon>
        <taxon>Bromelioideae</taxon>
        <taxon>Ananas</taxon>
    </lineage>
</organism>
<dbReference type="Gramene" id="Aco014202.1.mrna1">
    <property type="protein sequence ID" value="Aco014202.1.mrna1"/>
    <property type="gene ID" value="Aco014202.1.path1"/>
</dbReference>
<dbReference type="GeneID" id="109719500"/>
<dbReference type="OrthoDB" id="1434354at2759"/>
<evidence type="ECO:0000313" key="4">
    <source>
        <dbReference type="EMBL" id="OAY84725.1"/>
    </source>
</evidence>
<dbReference type="RefSeq" id="XP_020101820.1">
    <property type="nucleotide sequence ID" value="XM_020246231.1"/>
</dbReference>
<reference evidence="4 5" key="1">
    <citation type="journal article" date="2016" name="DNA Res.">
        <title>The draft genome of MD-2 pineapple using hybrid error correction of long reads.</title>
        <authorList>
            <person name="Redwan R.M."/>
            <person name="Saidin A."/>
            <person name="Kumar S.V."/>
        </authorList>
    </citation>
    <scope>NUCLEOTIDE SEQUENCE [LARGE SCALE GENOMIC DNA]</scope>
    <source>
        <strain evidence="5">cv. MD2</strain>
        <tissue evidence="4">Leaf</tissue>
    </source>
</reference>
<evidence type="ECO:0000313" key="9">
    <source>
        <dbReference type="RefSeq" id="XP_020101822.1"/>
    </source>
</evidence>
<dbReference type="PANTHER" id="PTHR47041">
    <property type="entry name" value="SEC14 CYTOSOLIC FACTOR FAMILY PROTEIN / PHOSPHOGLYCERIDE TRANSFER FAMILY PROTEIN"/>
    <property type="match status" value="1"/>
</dbReference>
<accession>A0A199W741</accession>
<dbReference type="AlphaFoldDB" id="A0A199W741"/>
<evidence type="ECO:0000259" key="3">
    <source>
        <dbReference type="PROSITE" id="PS50191"/>
    </source>
</evidence>
<keyword evidence="2" id="KW-1133">Transmembrane helix</keyword>
<dbReference type="Pfam" id="PF00650">
    <property type="entry name" value="CRAL_TRIO"/>
    <property type="match status" value="1"/>
</dbReference>
<dbReference type="RefSeq" id="XP_020101821.1">
    <property type="nucleotide sequence ID" value="XM_020246232.1"/>
</dbReference>
<keyword evidence="2" id="KW-0812">Transmembrane</keyword>
<evidence type="ECO:0000313" key="7">
    <source>
        <dbReference type="RefSeq" id="XP_020101820.1"/>
    </source>
</evidence>
<keyword evidence="2" id="KW-0472">Membrane</keyword>
<dbReference type="PANTHER" id="PTHR47041:SF2">
    <property type="entry name" value="SEC14 CYTOSOLIC FACTOR FAMILY PROTEIN _ PHOSPHOGLYCERIDE TRANSFER FAMILY PROTEIN"/>
    <property type="match status" value="1"/>
</dbReference>
<dbReference type="InterPro" id="IPR036865">
    <property type="entry name" value="CRAL-TRIO_dom_sf"/>
</dbReference>
<gene>
    <name evidence="7 8 9" type="primary">LOC109719500</name>
    <name evidence="4" type="ORF">ACMD2_06872</name>
</gene>
<dbReference type="Proteomes" id="UP000515123">
    <property type="component" value="Linkage group 13"/>
</dbReference>
<dbReference type="EMBL" id="LSRQ01000177">
    <property type="protein sequence ID" value="OAY84725.1"/>
    <property type="molecule type" value="Genomic_DNA"/>
</dbReference>
<dbReference type="SMART" id="SM00516">
    <property type="entry name" value="SEC14"/>
    <property type="match status" value="1"/>
</dbReference>
<dbReference type="STRING" id="4615.A0A199W741"/>
<dbReference type="InterPro" id="IPR001251">
    <property type="entry name" value="CRAL-TRIO_dom"/>
</dbReference>